<comment type="subcellular location">
    <subcellularLocation>
        <location evidence="1">Early endosome</location>
    </subcellularLocation>
    <subcellularLocation>
        <location evidence="1">Recycling endosome</location>
    </subcellularLocation>
    <subcellularLocation>
        <location evidence="1">Golgi apparatus</location>
        <location evidence="1">trans-Golgi network</location>
    </subcellularLocation>
    <subcellularLocation>
        <location evidence="1">Cytoplasmic vesicle</location>
        <location evidence="1">Clathrin-coated vesicle</location>
    </subcellularLocation>
</comment>
<feature type="domain" description="PH" evidence="3">
    <location>
        <begin position="17"/>
        <end position="113"/>
    </location>
</feature>
<keyword evidence="5" id="KW-1185">Reference proteome</keyword>
<evidence type="ECO:0000256" key="1">
    <source>
        <dbReference type="RuleBase" id="RU369082"/>
    </source>
</evidence>
<dbReference type="GeneTree" id="ENSGT00940000166026"/>
<keyword evidence="1" id="KW-0968">Cytoplasmic vesicle</keyword>
<accession>A0A8C5S3R6</accession>
<dbReference type="GO" id="GO:0001881">
    <property type="term" value="P:receptor recycling"/>
    <property type="evidence" value="ECO:0007669"/>
    <property type="project" value="UniProtKB-UniRule"/>
</dbReference>
<dbReference type="Gene3D" id="2.30.29.30">
    <property type="entry name" value="Pleckstrin-homology domain (PH domain)/Phosphotyrosine-binding domain (PTB)"/>
    <property type="match status" value="1"/>
</dbReference>
<feature type="compositionally biased region" description="Polar residues" evidence="2">
    <location>
        <begin position="214"/>
        <end position="233"/>
    </location>
</feature>
<evidence type="ECO:0000313" key="4">
    <source>
        <dbReference type="Ensembl" id="ENSLLTP00000010972.1"/>
    </source>
</evidence>
<dbReference type="GO" id="GO:0030136">
    <property type="term" value="C:clathrin-coated vesicle"/>
    <property type="evidence" value="ECO:0007669"/>
    <property type="project" value="UniProtKB-SubCell"/>
</dbReference>
<comment type="similarity">
    <text evidence="1">Belongs to the sesquipedalian family.</text>
</comment>
<dbReference type="InterPro" id="IPR011993">
    <property type="entry name" value="PH-like_dom_sf"/>
</dbReference>
<dbReference type="PANTHER" id="PTHR22902:SF53">
    <property type="entry name" value="INOSITOL PHOSPHATASE INTERACTING PROTEIN, ISOFORM A"/>
    <property type="match status" value="1"/>
</dbReference>
<dbReference type="GO" id="GO:0005829">
    <property type="term" value="C:cytosol"/>
    <property type="evidence" value="ECO:0007669"/>
    <property type="project" value="GOC"/>
</dbReference>
<dbReference type="GO" id="GO:0055037">
    <property type="term" value="C:recycling endosome"/>
    <property type="evidence" value="ECO:0007669"/>
    <property type="project" value="UniProtKB-SubCell"/>
</dbReference>
<dbReference type="Ensembl" id="ENSLLTT00000011398.1">
    <property type="protein sequence ID" value="ENSLLTP00000010972.1"/>
    <property type="gene ID" value="ENSLLTG00000008428.1"/>
</dbReference>
<dbReference type="Proteomes" id="UP000694406">
    <property type="component" value="Unplaced"/>
</dbReference>
<reference evidence="4" key="1">
    <citation type="submission" date="2025-08" db="UniProtKB">
        <authorList>
            <consortium name="Ensembl"/>
        </authorList>
    </citation>
    <scope>IDENTIFICATION</scope>
</reference>
<reference evidence="4" key="2">
    <citation type="submission" date="2025-09" db="UniProtKB">
        <authorList>
            <consortium name="Ensembl"/>
        </authorList>
    </citation>
    <scope>IDENTIFICATION</scope>
</reference>
<keyword evidence="1" id="KW-0967">Endosome</keyword>
<keyword evidence="1" id="KW-0597">Phosphoprotein</keyword>
<organism evidence="4 5">
    <name type="scientific">Laticauda laticaudata</name>
    <name type="common">Blue-ringed sea krait</name>
    <name type="synonym">Blue-lipped sea krait</name>
    <dbReference type="NCBI Taxonomy" id="8630"/>
    <lineage>
        <taxon>Eukaryota</taxon>
        <taxon>Metazoa</taxon>
        <taxon>Chordata</taxon>
        <taxon>Craniata</taxon>
        <taxon>Vertebrata</taxon>
        <taxon>Euteleostomi</taxon>
        <taxon>Lepidosauria</taxon>
        <taxon>Squamata</taxon>
        <taxon>Bifurcata</taxon>
        <taxon>Unidentata</taxon>
        <taxon>Episquamata</taxon>
        <taxon>Toxicofera</taxon>
        <taxon>Serpentes</taxon>
        <taxon>Colubroidea</taxon>
        <taxon>Elapidae</taxon>
        <taxon>Laticaudinae</taxon>
        <taxon>Laticauda</taxon>
    </lineage>
</organism>
<keyword evidence="1" id="KW-0333">Golgi apparatus</keyword>
<name>A0A8C5S3R6_LATLA</name>
<comment type="function">
    <text evidence="1">Plays a role in endocytic trafficking. Required for receptor recycling from endosomes, both to the trans-Golgi network and the plasma membrane.</text>
</comment>
<protein>
    <recommendedName>
        <fullName evidence="1">Sesquipedalian</fullName>
        <shortName evidence="1">Ses</shortName>
    </recommendedName>
    <alternativeName>
        <fullName evidence="1">PH domain-containing endocytic trafficking adaptor</fullName>
    </alternativeName>
</protein>
<feature type="region of interest" description="Disordered" evidence="2">
    <location>
        <begin position="195"/>
        <end position="233"/>
    </location>
</feature>
<evidence type="ECO:0000256" key="2">
    <source>
        <dbReference type="SAM" id="MobiDB-lite"/>
    </source>
</evidence>
<dbReference type="SUPFAM" id="SSF50729">
    <property type="entry name" value="PH domain-like"/>
    <property type="match status" value="1"/>
</dbReference>
<dbReference type="GO" id="GO:0005769">
    <property type="term" value="C:early endosome"/>
    <property type="evidence" value="ECO:0007669"/>
    <property type="project" value="UniProtKB-SubCell"/>
</dbReference>
<proteinExistence type="inferred from homology"/>
<evidence type="ECO:0000259" key="3">
    <source>
        <dbReference type="PROSITE" id="PS50003"/>
    </source>
</evidence>
<dbReference type="PROSITE" id="PS50003">
    <property type="entry name" value="PH_DOMAIN"/>
    <property type="match status" value="1"/>
</dbReference>
<dbReference type="PANTHER" id="PTHR22902">
    <property type="entry name" value="SESQUIPEDALIAN"/>
    <property type="match status" value="1"/>
</dbReference>
<dbReference type="Pfam" id="PF00169">
    <property type="entry name" value="PH"/>
    <property type="match status" value="1"/>
</dbReference>
<evidence type="ECO:0000313" key="5">
    <source>
        <dbReference type="Proteomes" id="UP000694406"/>
    </source>
</evidence>
<dbReference type="GO" id="GO:0042147">
    <property type="term" value="P:retrograde transport, endosome to Golgi"/>
    <property type="evidence" value="ECO:0007669"/>
    <property type="project" value="UniProtKB-UniRule"/>
</dbReference>
<dbReference type="GO" id="GO:0007032">
    <property type="term" value="P:endosome organization"/>
    <property type="evidence" value="ECO:0007669"/>
    <property type="project" value="UniProtKB-UniRule"/>
</dbReference>
<dbReference type="AlphaFoldDB" id="A0A8C5S3R6"/>
<dbReference type="SMART" id="SM00233">
    <property type="entry name" value="PH"/>
    <property type="match status" value="1"/>
</dbReference>
<dbReference type="GO" id="GO:0005802">
    <property type="term" value="C:trans-Golgi network"/>
    <property type="evidence" value="ECO:0007669"/>
    <property type="project" value="UniProtKB-UniRule"/>
</dbReference>
<dbReference type="InterPro" id="IPR001849">
    <property type="entry name" value="PH_domain"/>
</dbReference>
<sequence>IKLHISSILTSSHLDQLPDRQGVLYKKNNRTATYQRCWCELRGNILICREQSGDRAPSHLIVLEGCTVELQESTSEPYTFKICYPNVLPDYKMAAEDQERMEDWVRALSTAGFEYLRVLVTELEDQFHWLRSQQYSKEEASCKATDLPLQPPKPVAQRRLSHMDFACLHQEFGKDVKSVRKQWQEGKGKIVIFHPTTKEQGDEAPAYRGPGKSEGTSPNPTKGQFSDQSGLQM</sequence>
<dbReference type="InterPro" id="IPR045188">
    <property type="entry name" value="Boi1/Boi2-like"/>
</dbReference>